<evidence type="ECO:0000256" key="1">
    <source>
        <dbReference type="SAM" id="MobiDB-lite"/>
    </source>
</evidence>
<dbReference type="OrthoDB" id="1920267at2759"/>
<name>A0A5J4ZZ95_9ASTE</name>
<organism evidence="2 3">
    <name type="scientific">Nyssa sinensis</name>
    <dbReference type="NCBI Taxonomy" id="561372"/>
    <lineage>
        <taxon>Eukaryota</taxon>
        <taxon>Viridiplantae</taxon>
        <taxon>Streptophyta</taxon>
        <taxon>Embryophyta</taxon>
        <taxon>Tracheophyta</taxon>
        <taxon>Spermatophyta</taxon>
        <taxon>Magnoliopsida</taxon>
        <taxon>eudicotyledons</taxon>
        <taxon>Gunneridae</taxon>
        <taxon>Pentapetalae</taxon>
        <taxon>asterids</taxon>
        <taxon>Cornales</taxon>
        <taxon>Nyssaceae</taxon>
        <taxon>Nyssa</taxon>
    </lineage>
</organism>
<feature type="compositionally biased region" description="Basic and acidic residues" evidence="1">
    <location>
        <begin position="59"/>
        <end position="69"/>
    </location>
</feature>
<evidence type="ECO:0000313" key="2">
    <source>
        <dbReference type="EMBL" id="KAA8522417.1"/>
    </source>
</evidence>
<reference evidence="2 3" key="1">
    <citation type="submission" date="2019-09" db="EMBL/GenBank/DDBJ databases">
        <title>A chromosome-level genome assembly of the Chinese tupelo Nyssa sinensis.</title>
        <authorList>
            <person name="Yang X."/>
            <person name="Kang M."/>
            <person name="Yang Y."/>
            <person name="Xiong H."/>
            <person name="Wang M."/>
            <person name="Zhang Z."/>
            <person name="Wang Z."/>
            <person name="Wu H."/>
            <person name="Ma T."/>
            <person name="Liu J."/>
            <person name="Xi Z."/>
        </authorList>
    </citation>
    <scope>NUCLEOTIDE SEQUENCE [LARGE SCALE GENOMIC DNA]</scope>
    <source>
        <strain evidence="2">J267</strain>
        <tissue evidence="2">Leaf</tissue>
    </source>
</reference>
<protein>
    <submittedName>
        <fullName evidence="2">Uncharacterized protein</fullName>
    </submittedName>
</protein>
<sequence>MSSSSKCSEMSQDWKFQQRWEFRRRDDNFDSSSDDSKSSSGGEPVLKKHKLVSNLILPKIDETSERPESQQEDQFESNTGGHFEFGKANKMHIGLSKKNNTVKRKRGSFKDTNKKKKKCITHEPVSLDKFKIFVASILEELKVAREKMFTTMREEMKKLVAVETGSRPTRKEGSCAQNVVLLQHQISIEPCKKTNSNSSSFEKSVKSNRKADSNKCCEVLEERDTHEQAVGAITLNEKVEGERLRFSVRKPNCSSNTPDQVVSSAYLTLPTVQSKQNHYPDSSLCNYIQPGPAGNTTDVSSERANLMIDVSAQRGYLSCIQQEDQFESFAQMGSKNMGCFDQHITQASSMGTGFPIPLHRGLDNGFNIPRQILQENSSEDNNVLGLRLNGGAMRFSGGSYALSEHSAANNFRSRTNYKTDFGLMAFGTQDLKGGHLYPN</sequence>
<dbReference type="Proteomes" id="UP000325577">
    <property type="component" value="Linkage Group LG5"/>
</dbReference>
<dbReference type="AlphaFoldDB" id="A0A5J4ZZ95"/>
<feature type="compositionally biased region" description="Basic residues" evidence="1">
    <location>
        <begin position="100"/>
        <end position="115"/>
    </location>
</feature>
<proteinExistence type="predicted"/>
<dbReference type="EMBL" id="CM018048">
    <property type="protein sequence ID" value="KAA8522417.1"/>
    <property type="molecule type" value="Genomic_DNA"/>
</dbReference>
<gene>
    <name evidence="2" type="ORF">F0562_013222</name>
</gene>
<keyword evidence="3" id="KW-1185">Reference proteome</keyword>
<accession>A0A5J4ZZ95</accession>
<evidence type="ECO:0000313" key="3">
    <source>
        <dbReference type="Proteomes" id="UP000325577"/>
    </source>
</evidence>
<feature type="region of interest" description="Disordered" evidence="1">
    <location>
        <begin position="25"/>
        <end position="115"/>
    </location>
</feature>